<dbReference type="Pfam" id="PF17921">
    <property type="entry name" value="Integrase_H2C2"/>
    <property type="match status" value="1"/>
</dbReference>
<dbReference type="Pfam" id="PF05380">
    <property type="entry name" value="Peptidase_A17"/>
    <property type="match status" value="1"/>
</dbReference>
<dbReference type="Proteomes" id="UP000000437">
    <property type="component" value="Chromosome 2"/>
</dbReference>
<dbReference type="InterPro" id="IPR012337">
    <property type="entry name" value="RNaseH-like_sf"/>
</dbReference>
<evidence type="ECO:0000256" key="3">
    <source>
        <dbReference type="ARBA" id="ARBA00022737"/>
    </source>
</evidence>
<dbReference type="InterPro" id="IPR011019">
    <property type="entry name" value="KIND_dom"/>
</dbReference>
<dbReference type="InterPro" id="IPR001584">
    <property type="entry name" value="Integrase_cat-core"/>
</dbReference>
<evidence type="ECO:0000256" key="1">
    <source>
        <dbReference type="ARBA" id="ARBA00010879"/>
    </source>
</evidence>
<dbReference type="InterPro" id="IPR043128">
    <property type="entry name" value="Rev_trsase/Diguanyl_cyclase"/>
</dbReference>
<evidence type="ECO:0000313" key="5">
    <source>
        <dbReference type="RefSeq" id="XP_068071043.2"/>
    </source>
</evidence>
<dbReference type="InterPro" id="IPR036397">
    <property type="entry name" value="RNaseH_sf"/>
</dbReference>
<dbReference type="InterPro" id="IPR040676">
    <property type="entry name" value="DUF5641"/>
</dbReference>
<name>A0AB32TAH6_DANRE</name>
<sequence length="1994" mass="224975">MSADGNPTSPSHARPLRQCQAPRYLEDYVLDSHHRPALTSSTVQSVMEEPKGAAAAVYSSQADVTSSQGRHLVTPSPSQADLLSMDSLTKLMETINEKDKEENAEMHSLLRKLEQLKKRKQRREEMMEHITSFIREEQGNENNEPVQSSPAPSNPSSPPPLPSWDTVPQSEHQVAAGLSMGPEKSSHQLSVMVSRPTVGSHNAAYESVNQSRPQTTGLLCSPPSSGMASPIPHPPQSQLYEPMSSQAPRPLPRQEQASTAHSERSFHPLEPQVISPTPVYPRSMAPYGYIATPYSQMQLVNAPNSHNLAPPYQAMMSSTLLPQNMFSGPMPSVSTAAVAPQLVTAQVAAPPNGSIPQRALYSPPKPKIPDFTNDSERDFANMKLALDNLLEPYPELTEKYKYHVLLEHLKLPEAQMIGQSCRHHPYPYSAAMQALQLQYGQPHQLAQSEIAAILTSPDVKPNDGHSFQSFALRVHLLVSMLLSLEGPRGMELNCCSHVDRLLSKLPKYLRDGFIEFLQQQGKLNALSLNPYNLQDFAGWLQVKAQQQRLSNRLMQRYQHERPSSIGKEKTQARTKGTSLVLYQGAAPNETALPTHPKENKQRKPFKVQCLFCNSKEHYITRCDNIKEQSVAELHKWISDGRRCWKCARFHAPEMCNLKKPCSDCGRIHLQVLHRIAPNDQPNTSGTPESRIYLTPASVTCRVLLKVVPVLLHGKFKSVETYAILDDGAQRTIVLPMAAQMLQLKGEPEVLTLRTVRADVTHLSGSKINLEISPKGEPNKRFQILDAFTASGLDLVEQSYPVQRLQKLYAHLRGLPLQSFHNVRPLVLIGSDHVHLITADKPVHQGVKGGPVAIHTALGWALQGAERSTPIHNSVQQCLFTAASCPNDLLYRSVERLWQLDILPYRNEKLVVRSREDQEAIKLLECKTQTINVEGVQRYATPLLRKPGAPTLLSTTRSVMPTLRSIERKLQRDPEKATIYSREIEKLIKAGYVTKIRPDEISQSKEAWYIPHHLVCHNDKPRLVFNCSFRSQGQSLNDQLLPGPALGPSLLGVLLRFRQYNVAVSADIRGMFHQVRLLPEDRPLLRFIWRDLQYENCPDVYEWQVLPFGTTSSPCCAIFAVQQHARNNQESYPSALQTIQQSFYVDNYLASFPTTSEARVSVDQLRSLLATGGFDLRQWASNQPAVISHLPTEARSSAAEQWLAQNRTDPMEPTLGLRWNCAADTLGYHYRPIEHATLTMRTAYQILATQYDPLGFIVPFTTRAKVLIQQLWSKKRDWDDPNLPQDLSRAWETWENELKHLSDITIPRCYSSIPHDAQQQYELHVFCDASERAYGAVAYLVEYADVIHSTFVMARSRIAPKRQQSIPRLELCAALAGAQLAKLLKEEITLKIQQIVLWTDSTTVLEWLQSDSCRFKVFVGTRVSEIQDLTEHSTWRYVDTQQNPADDITRGKPLQSFTIPGRWSQGPSFLNLGPEHWPKRPEPSRSEGLPDLKGTNICCLMTVVPDHTFPDATHFHTWKELVEATRQADGKATGSQPDTQLMDHRTAELELIKGCQAQSFPEETAALKMHKPVPNHSRLRCLAPEWDPVMEVIRVGGRLRRLESLNAEEIHPIVLDPQHPTTKLLIKEFDERLLHPGTERVYAELRRQYWILRGRQAVKHHQLKCSSCQRWRAQPKVPKMADLPPERLRILCPPFYSTGVDCFGPYQVKIGRRVEKRWGVIFKCLTTRAVHIELLNSMDVDAFLLALRRFIARRGRPKELRSDCGTNFRGADRELKEAFAAMESPLKERLADHQITFKFNPPHAPHFGGTWEREVRSIKTALRAAVGGQSVSEDVLTTVLVEVEGILNSKPLGYASTDVADPDPITPNLLLMGRRDASLPQVTYASGEMGRRRWRHCQNLVDQFWTQFTRNYLPTLQTRQKWQTSSDNLKVGSVVLIVDPQLPRAQWPIGKVAETVISDDGCVRSANINVQGKVYTRPVARLIQLPAFQDDSKDS</sequence>
<dbReference type="InterPro" id="IPR043502">
    <property type="entry name" value="DNA/RNA_pol_sf"/>
</dbReference>
<dbReference type="GO" id="GO:0015074">
    <property type="term" value="P:DNA integration"/>
    <property type="evidence" value="ECO:0007669"/>
    <property type="project" value="InterPro"/>
</dbReference>
<dbReference type="GO" id="GO:0004523">
    <property type="term" value="F:RNA-DNA hybrid ribonuclease activity"/>
    <property type="evidence" value="ECO:0007669"/>
    <property type="project" value="UniProtKB-EC"/>
</dbReference>
<dbReference type="GO" id="GO:0003676">
    <property type="term" value="F:nucleic acid binding"/>
    <property type="evidence" value="ECO:0007669"/>
    <property type="project" value="InterPro"/>
</dbReference>
<gene>
    <name evidence="5" type="primary">LOC110438109</name>
</gene>
<dbReference type="RefSeq" id="XP_068071043.2">
    <property type="nucleotide sequence ID" value="XM_068214942.2"/>
</dbReference>
<dbReference type="PROSITE" id="PS50994">
    <property type="entry name" value="INTEGRASE"/>
    <property type="match status" value="1"/>
</dbReference>
<evidence type="ECO:0000313" key="4">
    <source>
        <dbReference type="Proteomes" id="UP000000437"/>
    </source>
</evidence>
<dbReference type="KEGG" id="dre:110438109"/>
<dbReference type="EC" id="3.1.26.4" evidence="2"/>
<dbReference type="PANTHER" id="PTHR47331">
    <property type="entry name" value="PHD-TYPE DOMAIN-CONTAINING PROTEIN"/>
    <property type="match status" value="1"/>
</dbReference>
<evidence type="ECO:0000256" key="2">
    <source>
        <dbReference type="ARBA" id="ARBA00012180"/>
    </source>
</evidence>
<dbReference type="SUPFAM" id="SSF56672">
    <property type="entry name" value="DNA/RNA polymerases"/>
    <property type="match status" value="1"/>
</dbReference>
<proteinExistence type="inferred from homology"/>
<dbReference type="Pfam" id="PF00078">
    <property type="entry name" value="RVT_1"/>
    <property type="match status" value="1"/>
</dbReference>
<dbReference type="Pfam" id="PF18701">
    <property type="entry name" value="DUF5641"/>
    <property type="match status" value="1"/>
</dbReference>
<dbReference type="PANTHER" id="PTHR47331:SF5">
    <property type="entry name" value="RIBONUCLEASE H"/>
    <property type="match status" value="1"/>
</dbReference>
<dbReference type="Gene3D" id="3.10.10.10">
    <property type="entry name" value="HIV Type 1 Reverse Transcriptase, subunit A, domain 1"/>
    <property type="match status" value="1"/>
</dbReference>
<protein>
    <recommendedName>
        <fullName evidence="2">ribonuclease H</fullName>
        <ecNumber evidence="2">3.1.26.4</ecNumber>
    </recommendedName>
</protein>
<accession>A0AB32TAH6</accession>
<keyword evidence="4" id="KW-1185">Reference proteome</keyword>
<dbReference type="InterPro" id="IPR000477">
    <property type="entry name" value="RT_dom"/>
</dbReference>
<dbReference type="PROSITE" id="PS51377">
    <property type="entry name" value="KIND"/>
    <property type="match status" value="1"/>
</dbReference>
<dbReference type="InterPro" id="IPR008042">
    <property type="entry name" value="Retrotrans_Pao"/>
</dbReference>
<keyword evidence="3" id="KW-0677">Repeat</keyword>
<dbReference type="Gene3D" id="3.30.70.270">
    <property type="match status" value="1"/>
</dbReference>
<dbReference type="InterPro" id="IPR041588">
    <property type="entry name" value="Integrase_H2C2"/>
</dbReference>
<comment type="similarity">
    <text evidence="1">Belongs to the beta type-B retroviral polymerase family. HERV class-II K(HML-2) pol subfamily.</text>
</comment>
<dbReference type="SUPFAM" id="SSF53098">
    <property type="entry name" value="Ribonuclease H-like"/>
    <property type="match status" value="1"/>
</dbReference>
<organism evidence="4 5">
    <name type="scientific">Danio rerio</name>
    <name type="common">Zebrafish</name>
    <name type="synonym">Brachydanio rerio</name>
    <dbReference type="NCBI Taxonomy" id="7955"/>
    <lineage>
        <taxon>Eukaryota</taxon>
        <taxon>Metazoa</taxon>
        <taxon>Chordata</taxon>
        <taxon>Craniata</taxon>
        <taxon>Vertebrata</taxon>
        <taxon>Euteleostomi</taxon>
        <taxon>Actinopterygii</taxon>
        <taxon>Neopterygii</taxon>
        <taxon>Teleostei</taxon>
        <taxon>Ostariophysi</taxon>
        <taxon>Cypriniformes</taxon>
        <taxon>Danionidae</taxon>
        <taxon>Danioninae</taxon>
        <taxon>Danio</taxon>
    </lineage>
</organism>
<reference evidence="5" key="1">
    <citation type="submission" date="2025-08" db="UniProtKB">
        <authorList>
            <consortium name="RefSeq"/>
        </authorList>
    </citation>
    <scope>IDENTIFICATION</scope>
    <source>
        <strain evidence="5">Tuebingen</strain>
        <tissue evidence="5">Fibroblasts and whole tissue</tissue>
    </source>
</reference>
<dbReference type="AlphaFoldDB" id="A0AB32TAH6"/>
<dbReference type="CDD" id="cd01644">
    <property type="entry name" value="RT_pepA17"/>
    <property type="match status" value="1"/>
</dbReference>
<dbReference type="Gene3D" id="3.30.420.10">
    <property type="entry name" value="Ribonuclease H-like superfamily/Ribonuclease H"/>
    <property type="match status" value="1"/>
</dbReference>